<reference evidence="3" key="1">
    <citation type="journal article" date="2019" name="Int. J. Syst. Evol. Microbiol.">
        <title>The Global Catalogue of Microorganisms (GCM) 10K type strain sequencing project: providing services to taxonomists for standard genome sequencing and annotation.</title>
        <authorList>
            <consortium name="The Broad Institute Genomics Platform"/>
            <consortium name="The Broad Institute Genome Sequencing Center for Infectious Disease"/>
            <person name="Wu L."/>
            <person name="Ma J."/>
        </authorList>
    </citation>
    <scope>NUCLEOTIDE SEQUENCE [LARGE SCALE GENOMIC DNA]</scope>
    <source>
        <strain evidence="3">CGMCC 1.6964</strain>
    </source>
</reference>
<comment type="caution">
    <text evidence="2">The sequence shown here is derived from an EMBL/GenBank/DDBJ whole genome shotgun (WGS) entry which is preliminary data.</text>
</comment>
<evidence type="ECO:0000259" key="1">
    <source>
        <dbReference type="Pfam" id="PF21832"/>
    </source>
</evidence>
<keyword evidence="3" id="KW-1185">Reference proteome</keyword>
<dbReference type="RefSeq" id="WP_018976323.1">
    <property type="nucleotide sequence ID" value="NZ_BMLN01000006.1"/>
</dbReference>
<dbReference type="Pfam" id="PF21832">
    <property type="entry name" value="DUF6892"/>
    <property type="match status" value="1"/>
</dbReference>
<dbReference type="InterPro" id="IPR054187">
    <property type="entry name" value="DUF6892"/>
</dbReference>
<proteinExistence type="predicted"/>
<name>A0ABQ2L429_9BACL</name>
<dbReference type="Proteomes" id="UP000606653">
    <property type="component" value="Unassembled WGS sequence"/>
</dbReference>
<dbReference type="EMBL" id="BMLN01000006">
    <property type="protein sequence ID" value="GGO02111.1"/>
    <property type="molecule type" value="Genomic_DNA"/>
</dbReference>
<accession>A0ABQ2L429</accession>
<sequence>MTKLQALLRANPNEEPSEIAHKLLTRLQGFVPDPEGRALIEASFDWVSDFELEEELQRRVDEQINEAWSVFVLLTVEGRAWFYDAILNALEKESFSYGESARKTAKLTELFAMRKASLESSYALREELRVSHSRILNLLTEWIAKGTEMQRQNPAFAGLSHAAASLFGIYFNHPHYMDDDDLRSEAALLLPQLIRTFYPACNHIHIYMLGYHNNYDAEIARMIDFYIRLDQPVEEKGKAYYSLASSFMGENSPVLERGIEPVLDELAPRIETWSDEQFDEFIDTFVFCPLLRQPLFQIARSKDRQLVLELIIAQNRKTEQSTKVSDHLNKALVIVAQIEADSMPQGEGGVKFADFNFKLAVIEELMYKQNVLKPRFDVVAFAQEYALREISIAEEGDRPIPEVREYFERLVLTEQDLAHVTKLVIGSGQQAQLQIVPFWNGEGSCFDVHTLEDLRHLPNLRVLQIVKLLKADLSPALERDIILVQD</sequence>
<protein>
    <recommendedName>
        <fullName evidence="1">DUF6892 domain-containing protein</fullName>
    </recommendedName>
</protein>
<organism evidence="2 3">
    <name type="scientific">Saccharibacillus kuerlensis</name>
    <dbReference type="NCBI Taxonomy" id="459527"/>
    <lineage>
        <taxon>Bacteria</taxon>
        <taxon>Bacillati</taxon>
        <taxon>Bacillota</taxon>
        <taxon>Bacilli</taxon>
        <taxon>Bacillales</taxon>
        <taxon>Paenibacillaceae</taxon>
        <taxon>Saccharibacillus</taxon>
    </lineage>
</organism>
<evidence type="ECO:0000313" key="3">
    <source>
        <dbReference type="Proteomes" id="UP000606653"/>
    </source>
</evidence>
<gene>
    <name evidence="2" type="ORF">GCM10010969_25100</name>
</gene>
<feature type="domain" description="DUF6892" evidence="1">
    <location>
        <begin position="350"/>
        <end position="479"/>
    </location>
</feature>
<evidence type="ECO:0000313" key="2">
    <source>
        <dbReference type="EMBL" id="GGO02111.1"/>
    </source>
</evidence>